<reference evidence="3" key="2">
    <citation type="journal article" date="2022" name="Front. Microbiol.">
        <title>Comparative Genomic Analysis Revealed Distinct Molecular Components and Organization of CO2-Concentrating Mechanism in Thermophilic Cyanobacteria.</title>
        <authorList>
            <person name="Tang J."/>
            <person name="Zhou H."/>
            <person name="Yao D."/>
            <person name="Riaz S."/>
            <person name="You D."/>
            <person name="Klepacz-Smolka A."/>
            <person name="Daroch M."/>
        </authorList>
    </citation>
    <scope>NUCLEOTIDE SEQUENCE [LARGE SCALE GENOMIC DNA]</scope>
    <source>
        <strain evidence="3">PCC 6715</strain>
    </source>
</reference>
<dbReference type="Proteomes" id="UP000231057">
    <property type="component" value="Chromosome"/>
</dbReference>
<sequence length="214" mass="24087">MATILRTWSYQFPWLYDTISSIAAVAVGGRDRLHRLAWQGLELPRSAVVLDLCCAHGIVTESLTAAFDQVTGLDASPKAIARARQRVPQATYVEAFAEAMPFAAETFDLVHTSMALHEMQPQQLTAIVAEVWRVLKPGGWFALIDFHRPHIPLFWPGLALFFWLFETETAWQLLDTDLAEVLHAQGFELAQQDYRLGRSLQIIHARKPVLAVSH</sequence>
<dbReference type="RefSeq" id="WP_099799625.1">
    <property type="nucleotide sequence ID" value="NZ_CP018092.1"/>
</dbReference>
<dbReference type="Gene3D" id="3.40.50.150">
    <property type="entry name" value="Vaccinia Virus protein VP39"/>
    <property type="match status" value="1"/>
</dbReference>
<dbReference type="SUPFAM" id="SSF53335">
    <property type="entry name" value="S-adenosyl-L-methionine-dependent methyltransferases"/>
    <property type="match status" value="1"/>
</dbReference>
<dbReference type="KEGG" id="slw:BRW62_11720"/>
<dbReference type="GO" id="GO:0008168">
    <property type="term" value="F:methyltransferase activity"/>
    <property type="evidence" value="ECO:0007669"/>
    <property type="project" value="UniProtKB-KW"/>
</dbReference>
<evidence type="ECO:0000313" key="2">
    <source>
        <dbReference type="EMBL" id="ATS19286.1"/>
    </source>
</evidence>
<dbReference type="OrthoDB" id="421066at2"/>
<accession>A0A2D2Q456</accession>
<name>A0A2D2Q456_PARLV</name>
<evidence type="ECO:0000259" key="1">
    <source>
        <dbReference type="Pfam" id="PF13649"/>
    </source>
</evidence>
<organism evidence="2 3">
    <name type="scientific">Parathermosynechococcus lividus PCC 6715</name>
    <dbReference type="NCBI Taxonomy" id="1917166"/>
    <lineage>
        <taxon>Bacteria</taxon>
        <taxon>Bacillati</taxon>
        <taxon>Cyanobacteriota</taxon>
        <taxon>Cyanophyceae</taxon>
        <taxon>Acaryochloridales</taxon>
        <taxon>Thermosynechococcaceae</taxon>
        <taxon>Parathermosynechococcus</taxon>
    </lineage>
</organism>
<proteinExistence type="predicted"/>
<dbReference type="PANTHER" id="PTHR42912">
    <property type="entry name" value="METHYLTRANSFERASE"/>
    <property type="match status" value="1"/>
</dbReference>
<keyword evidence="2" id="KW-0808">Transferase</keyword>
<dbReference type="Pfam" id="PF13649">
    <property type="entry name" value="Methyltransf_25"/>
    <property type="match status" value="1"/>
</dbReference>
<keyword evidence="3" id="KW-1185">Reference proteome</keyword>
<dbReference type="EMBL" id="CP018092">
    <property type="protein sequence ID" value="ATS19286.1"/>
    <property type="molecule type" value="Genomic_DNA"/>
</dbReference>
<feature type="domain" description="Methyltransferase" evidence="1">
    <location>
        <begin position="49"/>
        <end position="139"/>
    </location>
</feature>
<reference evidence="2 3" key="1">
    <citation type="submission" date="2016-11" db="EMBL/GenBank/DDBJ databases">
        <title>Complete genome sequence of thermophilic cyanobacteria strain Synechococcus sp. PCC6715.</title>
        <authorList>
            <person name="Tang J."/>
            <person name="Daroch M."/>
            <person name="Liang Y."/>
            <person name="Jiang D."/>
            <person name="Shah M."/>
        </authorList>
    </citation>
    <scope>NUCLEOTIDE SEQUENCE [LARGE SCALE GENOMIC DNA]</scope>
    <source>
        <strain evidence="2 3">PCC 6715</strain>
    </source>
</reference>
<dbReference type="InterPro" id="IPR029063">
    <property type="entry name" value="SAM-dependent_MTases_sf"/>
</dbReference>
<dbReference type="InterPro" id="IPR041698">
    <property type="entry name" value="Methyltransf_25"/>
</dbReference>
<evidence type="ECO:0000313" key="3">
    <source>
        <dbReference type="Proteomes" id="UP000231057"/>
    </source>
</evidence>
<dbReference type="CDD" id="cd02440">
    <property type="entry name" value="AdoMet_MTases"/>
    <property type="match status" value="1"/>
</dbReference>
<dbReference type="AlphaFoldDB" id="A0A2D2Q456"/>
<gene>
    <name evidence="2" type="ORF">BRW62_11720</name>
</gene>
<dbReference type="InterPro" id="IPR050508">
    <property type="entry name" value="Methyltransf_Superfamily"/>
</dbReference>
<keyword evidence="2" id="KW-0489">Methyltransferase</keyword>
<dbReference type="GO" id="GO:0032259">
    <property type="term" value="P:methylation"/>
    <property type="evidence" value="ECO:0007669"/>
    <property type="project" value="UniProtKB-KW"/>
</dbReference>
<protein>
    <submittedName>
        <fullName evidence="2">SAM-dependent methyltransferase</fullName>
    </submittedName>
</protein>